<sequence length="205" mass="23723">QEPICPNTRSTWDILWSCLATIFASSWVSVHPNILAPDEGPWRDSLQRLELMFWSVISPEVIVYWAASQWYGARHLVKKFRKYDSEWTTTHGYFIQMGGFVLYDGGHEAGVLVPQALWELLDKKEVIMPKISESEIQDRSKGDGFSKGFVVVQITWFILQCIQRKVQHLDITKLELMTLALSALNVIMYAFWWNKPLNVTTTVRV</sequence>
<feature type="transmembrane region" description="Helical" evidence="1">
    <location>
        <begin position="51"/>
        <end position="72"/>
    </location>
</feature>
<organism evidence="2 3">
    <name type="scientific">Galerina marginata (strain CBS 339.88)</name>
    <dbReference type="NCBI Taxonomy" id="685588"/>
    <lineage>
        <taxon>Eukaryota</taxon>
        <taxon>Fungi</taxon>
        <taxon>Dikarya</taxon>
        <taxon>Basidiomycota</taxon>
        <taxon>Agaricomycotina</taxon>
        <taxon>Agaricomycetes</taxon>
        <taxon>Agaricomycetidae</taxon>
        <taxon>Agaricales</taxon>
        <taxon>Agaricineae</taxon>
        <taxon>Strophariaceae</taxon>
        <taxon>Galerina</taxon>
    </lineage>
</organism>
<evidence type="ECO:0000313" key="2">
    <source>
        <dbReference type="EMBL" id="KDR74669.1"/>
    </source>
</evidence>
<feature type="non-terminal residue" evidence="2">
    <location>
        <position position="1"/>
    </location>
</feature>
<keyword evidence="1" id="KW-1133">Transmembrane helix</keyword>
<dbReference type="STRING" id="685588.A0A067T407"/>
<keyword evidence="1" id="KW-0812">Transmembrane</keyword>
<evidence type="ECO:0000313" key="3">
    <source>
        <dbReference type="Proteomes" id="UP000027222"/>
    </source>
</evidence>
<dbReference type="AlphaFoldDB" id="A0A067T407"/>
<evidence type="ECO:0000256" key="1">
    <source>
        <dbReference type="SAM" id="Phobius"/>
    </source>
</evidence>
<feature type="transmembrane region" description="Helical" evidence="1">
    <location>
        <begin position="174"/>
        <end position="192"/>
    </location>
</feature>
<keyword evidence="3" id="KW-1185">Reference proteome</keyword>
<dbReference type="PANTHER" id="PTHR35043:SF7">
    <property type="entry name" value="TRANSCRIPTION FACTOR DOMAIN-CONTAINING PROTEIN"/>
    <property type="match status" value="1"/>
</dbReference>
<feature type="transmembrane region" description="Helical" evidence="1">
    <location>
        <begin position="12"/>
        <end position="31"/>
    </location>
</feature>
<dbReference type="OrthoDB" id="9451547at2759"/>
<gene>
    <name evidence="2" type="ORF">GALMADRAFT_42196</name>
</gene>
<reference evidence="3" key="1">
    <citation type="journal article" date="2014" name="Proc. Natl. Acad. Sci. U.S.A.">
        <title>Extensive sampling of basidiomycete genomes demonstrates inadequacy of the white-rot/brown-rot paradigm for wood decay fungi.</title>
        <authorList>
            <person name="Riley R."/>
            <person name="Salamov A.A."/>
            <person name="Brown D.W."/>
            <person name="Nagy L.G."/>
            <person name="Floudas D."/>
            <person name="Held B.W."/>
            <person name="Levasseur A."/>
            <person name="Lombard V."/>
            <person name="Morin E."/>
            <person name="Otillar R."/>
            <person name="Lindquist E.A."/>
            <person name="Sun H."/>
            <person name="LaButti K.M."/>
            <person name="Schmutz J."/>
            <person name="Jabbour D."/>
            <person name="Luo H."/>
            <person name="Baker S.E."/>
            <person name="Pisabarro A.G."/>
            <person name="Walton J.D."/>
            <person name="Blanchette R.A."/>
            <person name="Henrissat B."/>
            <person name="Martin F."/>
            <person name="Cullen D."/>
            <person name="Hibbett D.S."/>
            <person name="Grigoriev I.V."/>
        </authorList>
    </citation>
    <scope>NUCLEOTIDE SEQUENCE [LARGE SCALE GENOMIC DNA]</scope>
    <source>
        <strain evidence="3">CBS 339.88</strain>
    </source>
</reference>
<dbReference type="PANTHER" id="PTHR35043">
    <property type="entry name" value="TRANSCRIPTION FACTOR DOMAIN-CONTAINING PROTEIN"/>
    <property type="match status" value="1"/>
</dbReference>
<dbReference type="HOGENOM" id="CLU_022883_3_1_1"/>
<feature type="non-terminal residue" evidence="2">
    <location>
        <position position="205"/>
    </location>
</feature>
<dbReference type="Proteomes" id="UP000027222">
    <property type="component" value="Unassembled WGS sequence"/>
</dbReference>
<accession>A0A067T407</accession>
<dbReference type="EMBL" id="KL142382">
    <property type="protein sequence ID" value="KDR74669.1"/>
    <property type="molecule type" value="Genomic_DNA"/>
</dbReference>
<keyword evidence="1" id="KW-0472">Membrane</keyword>
<proteinExistence type="predicted"/>
<name>A0A067T407_GALM3</name>
<protein>
    <submittedName>
        <fullName evidence="2">Uncharacterized protein</fullName>
    </submittedName>
</protein>